<dbReference type="Gene3D" id="3.30.60.20">
    <property type="match status" value="1"/>
</dbReference>
<evidence type="ECO:0000313" key="6">
    <source>
        <dbReference type="EMBL" id="KAK9283318.1"/>
    </source>
</evidence>
<evidence type="ECO:0000256" key="2">
    <source>
        <dbReference type="ARBA" id="ARBA00022737"/>
    </source>
</evidence>
<keyword evidence="4" id="KW-0862">Zinc</keyword>
<proteinExistence type="predicted"/>
<evidence type="ECO:0000256" key="4">
    <source>
        <dbReference type="ARBA" id="ARBA00022833"/>
    </source>
</evidence>
<dbReference type="InterPro" id="IPR004146">
    <property type="entry name" value="DC1"/>
</dbReference>
<keyword evidence="3" id="KW-0863">Zinc-finger</keyword>
<reference evidence="6 7" key="1">
    <citation type="journal article" date="2024" name="Plant J.">
        <title>Genome sequences and population genomics reveal climatic adaptation and genomic divergence between two closely related sweetgum species.</title>
        <authorList>
            <person name="Xu W.Q."/>
            <person name="Ren C.Q."/>
            <person name="Zhang X.Y."/>
            <person name="Comes H.P."/>
            <person name="Liu X.H."/>
            <person name="Li Y.G."/>
            <person name="Kettle C.J."/>
            <person name="Jalonen R."/>
            <person name="Gaisberger H."/>
            <person name="Ma Y.Z."/>
            <person name="Qiu Y.X."/>
        </authorList>
    </citation>
    <scope>NUCLEOTIDE SEQUENCE [LARGE SCALE GENOMIC DNA]</scope>
    <source>
        <strain evidence="6">Hangzhou</strain>
    </source>
</reference>
<dbReference type="Proteomes" id="UP001415857">
    <property type="component" value="Unassembled WGS sequence"/>
</dbReference>
<keyword evidence="1" id="KW-0479">Metal-binding</keyword>
<protein>
    <recommendedName>
        <fullName evidence="5">Phorbol-ester/DAG-type domain-containing protein</fullName>
    </recommendedName>
</protein>
<keyword evidence="7" id="KW-1185">Reference proteome</keyword>
<comment type="caution">
    <text evidence="6">The sequence shown here is derived from an EMBL/GenBank/DDBJ whole genome shotgun (WGS) entry which is preliminary data.</text>
</comment>
<dbReference type="SMART" id="SM00291">
    <property type="entry name" value="ZnF_ZZ"/>
    <property type="match status" value="1"/>
</dbReference>
<evidence type="ECO:0000313" key="7">
    <source>
        <dbReference type="Proteomes" id="UP001415857"/>
    </source>
</evidence>
<dbReference type="InterPro" id="IPR046349">
    <property type="entry name" value="C1-like_sf"/>
</dbReference>
<dbReference type="AlphaFoldDB" id="A0AAP0RS95"/>
<dbReference type="GO" id="GO:0008270">
    <property type="term" value="F:zinc ion binding"/>
    <property type="evidence" value="ECO:0007669"/>
    <property type="project" value="UniProtKB-KW"/>
</dbReference>
<dbReference type="Pfam" id="PF03107">
    <property type="entry name" value="C1_2"/>
    <property type="match status" value="1"/>
</dbReference>
<sequence>MTMTERATHISHPEHELERKNYQKPYTCDGCKQKGFGARYRCELCNYDLHEDCMFPTLTTTHEFFKGCTFKFIDHPPREWTTSYCDACGKEINGFVYHCETKGWDLHPCCHNLKNKLSIDGTKFRLRDEVSSKCIWCNKRRLEDTVKGIRGWSYVSKCEKYHFHVYCATEMVLSSWKDGSGNNNDCLALENLELPIQVQRNRNGRGSKLLRIVKVFLKTLACILLGDPTITLTCLLLELASK</sequence>
<dbReference type="PROSITE" id="PS50081">
    <property type="entry name" value="ZF_DAG_PE_2"/>
    <property type="match status" value="1"/>
</dbReference>
<evidence type="ECO:0000256" key="1">
    <source>
        <dbReference type="ARBA" id="ARBA00022723"/>
    </source>
</evidence>
<gene>
    <name evidence="6" type="ORF">L1049_011557</name>
</gene>
<keyword evidence="2" id="KW-0677">Repeat</keyword>
<feature type="domain" description="Phorbol-ester/DAG-type" evidence="5">
    <location>
        <begin position="14"/>
        <end position="61"/>
    </location>
</feature>
<dbReference type="PANTHER" id="PTHR46477">
    <property type="entry name" value="CYSTEINE/HISTIDINE-RICH C1 DOMAIN FAMILY PROTEIN"/>
    <property type="match status" value="1"/>
</dbReference>
<dbReference type="PANTHER" id="PTHR46477:SF5">
    <property type="entry name" value="PHORBOL-ESTER_DAG-TYPE DOMAIN-CONTAINING PROTEIN"/>
    <property type="match status" value="1"/>
</dbReference>
<dbReference type="InterPro" id="IPR002219">
    <property type="entry name" value="PKC_DAG/PE"/>
</dbReference>
<name>A0AAP0RS95_LIQFO</name>
<accession>A0AAP0RS95</accession>
<dbReference type="EMBL" id="JBBPBK010000006">
    <property type="protein sequence ID" value="KAK9283318.1"/>
    <property type="molecule type" value="Genomic_DNA"/>
</dbReference>
<evidence type="ECO:0000256" key="3">
    <source>
        <dbReference type="ARBA" id="ARBA00022771"/>
    </source>
</evidence>
<evidence type="ECO:0000259" key="5">
    <source>
        <dbReference type="PROSITE" id="PS50081"/>
    </source>
</evidence>
<dbReference type="InterPro" id="IPR000433">
    <property type="entry name" value="Znf_ZZ"/>
</dbReference>
<organism evidence="6 7">
    <name type="scientific">Liquidambar formosana</name>
    <name type="common">Formosan gum</name>
    <dbReference type="NCBI Taxonomy" id="63359"/>
    <lineage>
        <taxon>Eukaryota</taxon>
        <taxon>Viridiplantae</taxon>
        <taxon>Streptophyta</taxon>
        <taxon>Embryophyta</taxon>
        <taxon>Tracheophyta</taxon>
        <taxon>Spermatophyta</taxon>
        <taxon>Magnoliopsida</taxon>
        <taxon>eudicotyledons</taxon>
        <taxon>Gunneridae</taxon>
        <taxon>Pentapetalae</taxon>
        <taxon>Saxifragales</taxon>
        <taxon>Altingiaceae</taxon>
        <taxon>Liquidambar</taxon>
    </lineage>
</organism>
<dbReference type="SUPFAM" id="SSF57889">
    <property type="entry name" value="Cysteine-rich domain"/>
    <property type="match status" value="2"/>
</dbReference>